<dbReference type="SUPFAM" id="SSF52540">
    <property type="entry name" value="P-loop containing nucleoside triphosphate hydrolases"/>
    <property type="match status" value="2"/>
</dbReference>
<evidence type="ECO:0000259" key="6">
    <source>
        <dbReference type="PROSITE" id="PS51657"/>
    </source>
</evidence>
<dbReference type="PROSITE" id="PS51657">
    <property type="entry name" value="PSRV_HELICASE"/>
    <property type="match status" value="1"/>
</dbReference>
<organism evidence="8">
    <name type="scientific">Potato mop-top virus</name>
    <dbReference type="NCBI Taxonomy" id="37128"/>
    <lineage>
        <taxon>Viruses</taxon>
        <taxon>Riboviria</taxon>
        <taxon>Orthornavirae</taxon>
        <taxon>Kitrinoviricota</taxon>
        <taxon>Alsuviricetes</taxon>
        <taxon>Martellivirales</taxon>
        <taxon>Virgaviridae</taxon>
        <taxon>Pomovirus</taxon>
        <taxon>Pomovirus solani</taxon>
    </lineage>
</organism>
<accession>A0A0S1VVH5</accession>
<dbReference type="Pfam" id="PF01443">
    <property type="entry name" value="Viral_helicase1"/>
    <property type="match status" value="1"/>
</dbReference>
<dbReference type="Pfam" id="PF08456">
    <property type="entry name" value="Vmethyltransf_C"/>
    <property type="match status" value="1"/>
</dbReference>
<keyword evidence="1" id="KW-0808">Transferase</keyword>
<feature type="domain" description="(+)RNA virus helicase C-terminal" evidence="6">
    <location>
        <begin position="979"/>
        <end position="1303"/>
    </location>
</feature>
<evidence type="ECO:0000259" key="7">
    <source>
        <dbReference type="PROSITE" id="PS51743"/>
    </source>
</evidence>
<keyword evidence="4" id="KW-0067">ATP-binding</keyword>
<proteinExistence type="predicted"/>
<dbReference type="InterPro" id="IPR013664">
    <property type="entry name" value="Virgavirus_MeTrfase_C"/>
</dbReference>
<evidence type="ECO:0000256" key="2">
    <source>
        <dbReference type="ARBA" id="ARBA00022741"/>
    </source>
</evidence>
<dbReference type="InterPro" id="IPR027351">
    <property type="entry name" value="(+)RNA_virus_helicase_core_dom"/>
</dbReference>
<dbReference type="PROSITE" id="PS51743">
    <property type="entry name" value="ALPHAVIRUS_MT"/>
    <property type="match status" value="1"/>
</dbReference>
<dbReference type="GO" id="GO:0005524">
    <property type="term" value="F:ATP binding"/>
    <property type="evidence" value="ECO:0007669"/>
    <property type="project" value="UniProtKB-KW"/>
</dbReference>
<evidence type="ECO:0000256" key="3">
    <source>
        <dbReference type="ARBA" id="ARBA00022801"/>
    </source>
</evidence>
<feature type="region of interest" description="Disordered" evidence="5">
    <location>
        <begin position="713"/>
        <end position="737"/>
    </location>
</feature>
<feature type="domain" description="Alphavirus-like MT" evidence="7">
    <location>
        <begin position="79"/>
        <end position="306"/>
    </location>
</feature>
<dbReference type="GO" id="GO:0003723">
    <property type="term" value="F:RNA binding"/>
    <property type="evidence" value="ECO:0007669"/>
    <property type="project" value="InterPro"/>
</dbReference>
<sequence>MDQSILSKITSDDYVNAILHTSATRVGSDLHNAMCNVIVDQIKDSTEKNKKKKKIDVKRNLNEDQIQLLAELFPERRVVTSSVHRGTHSMAAAMRKIETDVIFTSFPKNGVIYDIGGNWATHAKRDDGGFVHCCCPILDFRDAQRKMTRLIDFNRFIDDAKVVSADKAAVAAQIKKDCDLISENAKKDAYDANDLNGTWFCQNKFEDCVYDHSTLGDGKREAYGMAIHSIYDIHLVDLVSAMERKKMRVLKGTFLFSADIIIGKKRGELPSVNGFYMIDGESIKYSFYDDPNCGYEHNLNSLMLYVTKTFVKAAGGAVYYLELTEMRGDTMFFTITDASEARVMGVLHDNSTKCLPLNKRDLVVFPLFDIDRATDELVFREELLSREFVNRALEYAFRLKDNQVTAEGLISYFASTNNAVVIGGSARKTSEKVDPKLLPMITTTLMVYQELQKAKQKRVLGKLKSKVKEELTLSGILESVVHRVFGSQSLYQRGLGVFAKWMQYSYGQDLVGIHDVPLYLEINDRIKLGSALKNVNGFSLSFSELDEKVSLYEEYERERQRISDEIVSEKIGLVGEGYVKVGESSLKPKQEVASRDGIAQWVSGECHLFNTAKCEEKPVEKPRRFSKVVLEEWISEGNCFALNNSFGDEVHWFDSLKEACGRAWQKQVSAVTFSDAEYFDNIENTENEELEEEEVIKTTEQVEQDWPIGNLPDVDPDDSASAQVCSTESASIDSDEDCDPMEQLVVEACERVFATKKFEEVTMDSQVEQSEEIEIVREGEHAHANLSSGESESSSHSQELVAVGSVPLSKWAQMVEDSEVRVRQCAVDHDLSWDEVKYAKMPERPEEAEDDDFRTKAKREFLWYLKCKLVADKSTLVEIMRDFIYGQFHSGACETPKNACFLSYEKDVCGEWVFGKRYRHPSKGASSYAVRFTREDWNRAKLIKLQWKNAKAEENGEMSSDNSDKPIVPKGETGIYLFCDITFLMNEIPILNRLEISFKKRVQRRAPRITLVDGVPGCGKSTYVVKEANLVNQYVVTIGREAAEDLRERFKSERNATATQLKRVRTVDSYLLNDTQSRANVLHFDEALMAHAGMVYFCADDLSARSVICQGDSQQIPFINRVESITLRYSKLEIDNVVEKRLTYRSPLDVASYLTKKNFYGTSVVTSANPLVRSLKTVGPRDGMTSIYSIPKIPGTQYLTFLQSEKEEMRQYLGRGNWNVNTVHESQGKTYDNVVLCRLKATDNEIYPGGRNSSPYMVVGVTRHRRSLVYYTKAEDKLYFDLAEMLSVQEGKLMKHLHEEGVK</sequence>
<dbReference type="InterPro" id="IPR002588">
    <property type="entry name" value="Alphavirus-like_MT_dom"/>
</dbReference>
<evidence type="ECO:0000256" key="1">
    <source>
        <dbReference type="ARBA" id="ARBA00022679"/>
    </source>
</evidence>
<dbReference type="GO" id="GO:0006396">
    <property type="term" value="P:RNA processing"/>
    <property type="evidence" value="ECO:0007669"/>
    <property type="project" value="InterPro"/>
</dbReference>
<dbReference type="GO" id="GO:0008174">
    <property type="term" value="F:mRNA methyltransferase activity"/>
    <property type="evidence" value="ECO:0007669"/>
    <property type="project" value="UniProtKB-UniRule"/>
</dbReference>
<dbReference type="InterPro" id="IPR027417">
    <property type="entry name" value="P-loop_NTPase"/>
</dbReference>
<evidence type="ECO:0000256" key="4">
    <source>
        <dbReference type="ARBA" id="ARBA00022840"/>
    </source>
</evidence>
<dbReference type="Pfam" id="PF01660">
    <property type="entry name" value="Vmethyltransf"/>
    <property type="match status" value="1"/>
</dbReference>
<evidence type="ECO:0000256" key="5">
    <source>
        <dbReference type="SAM" id="MobiDB-lite"/>
    </source>
</evidence>
<dbReference type="GO" id="GO:0016556">
    <property type="term" value="P:mRNA modification"/>
    <property type="evidence" value="ECO:0007669"/>
    <property type="project" value="InterPro"/>
</dbReference>
<keyword evidence="2" id="KW-0547">Nucleotide-binding</keyword>
<name>A0A0S1VVH5_9VIRU</name>
<protein>
    <submittedName>
        <fullName evidence="8">Rep protein 1</fullName>
    </submittedName>
</protein>
<keyword evidence="3" id="KW-0378">Hydrolase</keyword>
<feature type="compositionally biased region" description="Polar residues" evidence="5">
    <location>
        <begin position="720"/>
        <end position="732"/>
    </location>
</feature>
<dbReference type="EMBL" id="KR857361">
    <property type="protein sequence ID" value="ALM54939.1"/>
    <property type="molecule type" value="Genomic_RNA"/>
</dbReference>
<dbReference type="Gene3D" id="3.40.50.300">
    <property type="entry name" value="P-loop containing nucleotide triphosphate hydrolases"/>
    <property type="match status" value="2"/>
</dbReference>
<reference evidence="8" key="1">
    <citation type="submission" date="2015-05" db="EMBL/GenBank/DDBJ databases">
        <title>Molecular and Biological characterisation of Potato mop-top virus (PMTV, Pomovirus) isolates from potato growing regions in Colombia.</title>
        <authorList>
            <person name="Gil J.F."/>
            <person name="Adams I."/>
            <person name="Boonham N."/>
            <person name="Nielsen S.L."/>
            <person name="Nicolaisen M."/>
        </authorList>
    </citation>
    <scope>NUCLEOTIDE SEQUENCE</scope>
    <source>
        <strain evidence="8">CO5</strain>
    </source>
</reference>
<evidence type="ECO:0000313" key="8">
    <source>
        <dbReference type="EMBL" id="ALM54939.1"/>
    </source>
</evidence>
<dbReference type="GO" id="GO:0016787">
    <property type="term" value="F:hydrolase activity"/>
    <property type="evidence" value="ECO:0007669"/>
    <property type="project" value="UniProtKB-KW"/>
</dbReference>